<keyword evidence="1" id="KW-1133">Transmembrane helix</keyword>
<reference evidence="2 3" key="1">
    <citation type="submission" date="2019-02" db="EMBL/GenBank/DDBJ databases">
        <title>Genomic Encyclopedia of Type Strains, Phase IV (KMG-IV): sequencing the most valuable type-strain genomes for metagenomic binning, comparative biology and taxonomic classification.</title>
        <authorList>
            <person name="Goeker M."/>
        </authorList>
    </citation>
    <scope>NUCLEOTIDE SEQUENCE [LARGE SCALE GENOMIC DNA]</scope>
    <source>
        <strain evidence="2 3">DSM 17196</strain>
    </source>
</reference>
<keyword evidence="3" id="KW-1185">Reference proteome</keyword>
<evidence type="ECO:0000313" key="2">
    <source>
        <dbReference type="EMBL" id="RZS99108.1"/>
    </source>
</evidence>
<dbReference type="RefSeq" id="WP_130284969.1">
    <property type="nucleotide sequence ID" value="NZ_SGXE01000001.1"/>
</dbReference>
<dbReference type="Proteomes" id="UP000292262">
    <property type="component" value="Unassembled WGS sequence"/>
</dbReference>
<gene>
    <name evidence="2" type="ORF">EV197_0313</name>
</gene>
<dbReference type="AlphaFoldDB" id="A0A4Q7PGS2"/>
<dbReference type="OrthoDB" id="1454284at2"/>
<evidence type="ECO:0008006" key="4">
    <source>
        <dbReference type="Google" id="ProtNLM"/>
    </source>
</evidence>
<evidence type="ECO:0000256" key="1">
    <source>
        <dbReference type="SAM" id="Phobius"/>
    </source>
</evidence>
<evidence type="ECO:0000313" key="3">
    <source>
        <dbReference type="Proteomes" id="UP000292262"/>
    </source>
</evidence>
<dbReference type="EMBL" id="SGXE01000001">
    <property type="protein sequence ID" value="RZS99108.1"/>
    <property type="molecule type" value="Genomic_DNA"/>
</dbReference>
<comment type="caution">
    <text evidence="2">The sequence shown here is derived from an EMBL/GenBank/DDBJ whole genome shotgun (WGS) entry which is preliminary data.</text>
</comment>
<organism evidence="2 3">
    <name type="scientific">Aquimarina brevivitae</name>
    <dbReference type="NCBI Taxonomy" id="323412"/>
    <lineage>
        <taxon>Bacteria</taxon>
        <taxon>Pseudomonadati</taxon>
        <taxon>Bacteroidota</taxon>
        <taxon>Flavobacteriia</taxon>
        <taxon>Flavobacteriales</taxon>
        <taxon>Flavobacteriaceae</taxon>
        <taxon>Aquimarina</taxon>
    </lineage>
</organism>
<sequence length="297" mass="35477">MLEQQLIQLIFLLLLILGGLWLSIGYSLLRRRYRVKRKKQLKEQVIQYVSINYTKSLPISKFVVPHWLQGYIKKSRDLRDVANIIINIKDFFITDRDTWSFLFATDVTVAKELKADIKSNNWYKKSRAIWISYELDIDQNLDLIAKLNSHKHILVRREAQIALVRFLGWKSLRILPYVKFPISLWQQIRIVEKLHQYYPKFDDTFFKKAIQAESPSSRELCLRIIRRFHVQNYNWYAIQELFSEHKYVANMALELLDELSFDEDDLKLLGQHYQAYKLRANNVVLDQKLTPLLQANN</sequence>
<keyword evidence="1" id="KW-0472">Membrane</keyword>
<protein>
    <recommendedName>
        <fullName evidence="4">HEAT repeat domain-containing protein</fullName>
    </recommendedName>
</protein>
<name>A0A4Q7PGS2_9FLAO</name>
<feature type="transmembrane region" description="Helical" evidence="1">
    <location>
        <begin position="6"/>
        <end position="29"/>
    </location>
</feature>
<keyword evidence="1" id="KW-0812">Transmembrane</keyword>
<proteinExistence type="predicted"/>
<accession>A0A4Q7PGS2</accession>